<dbReference type="PROSITE" id="PS51257">
    <property type="entry name" value="PROKAR_LIPOPROTEIN"/>
    <property type="match status" value="1"/>
</dbReference>
<dbReference type="SUPFAM" id="SSF52266">
    <property type="entry name" value="SGNH hydrolase"/>
    <property type="match status" value="1"/>
</dbReference>
<dbReference type="CDD" id="cd01822">
    <property type="entry name" value="Lysophospholipase_L1_like"/>
    <property type="match status" value="1"/>
</dbReference>
<evidence type="ECO:0000256" key="1">
    <source>
        <dbReference type="SAM" id="SignalP"/>
    </source>
</evidence>
<dbReference type="GO" id="GO:0004622">
    <property type="term" value="F:phosphatidylcholine lysophospholipase activity"/>
    <property type="evidence" value="ECO:0007669"/>
    <property type="project" value="TreeGrafter"/>
</dbReference>
<accession>A0A3M6Q9E3</accession>
<dbReference type="PANTHER" id="PTHR30383">
    <property type="entry name" value="THIOESTERASE 1/PROTEASE 1/LYSOPHOSPHOLIPASE L1"/>
    <property type="match status" value="1"/>
</dbReference>
<organism evidence="3 4">
    <name type="scientific">Allofranklinella schreckenbergeri</name>
    <dbReference type="NCBI Taxonomy" id="1076744"/>
    <lineage>
        <taxon>Bacteria</taxon>
        <taxon>Pseudomonadati</taxon>
        <taxon>Pseudomonadota</taxon>
        <taxon>Betaproteobacteria</taxon>
        <taxon>Burkholderiales</taxon>
        <taxon>Comamonadaceae</taxon>
        <taxon>Allofranklinella</taxon>
    </lineage>
</organism>
<evidence type="ECO:0000259" key="2">
    <source>
        <dbReference type="Pfam" id="PF13472"/>
    </source>
</evidence>
<gene>
    <name evidence="3" type="ORF">EBQ25_06510</name>
</gene>
<dbReference type="Proteomes" id="UP000267035">
    <property type="component" value="Unassembled WGS sequence"/>
</dbReference>
<evidence type="ECO:0000313" key="4">
    <source>
        <dbReference type="Proteomes" id="UP000267035"/>
    </source>
</evidence>
<dbReference type="InterPro" id="IPR013830">
    <property type="entry name" value="SGNH_hydro"/>
</dbReference>
<dbReference type="AlphaFoldDB" id="A0A3M6Q9E3"/>
<sequence length="214" mass="22160">MPTALSRRLCVRLLAGALALGLGACSDKGQQAPVPPGSVVLALGDSLTQGVGASAEAAWPALLAQRSGWQVVNAGVSGDESGQALARLPDLLEAHQPALVLVCIGGNDFLRQKSAGATRANIDAILRQVQAQGSRAVLIGVPALGLGAALGRPSDHDLYAELAKQHGVPLLTGAWGEVMREKALMADAVHPNAQGYAQFADRLQAFLQQQGLWR</sequence>
<evidence type="ECO:0000313" key="3">
    <source>
        <dbReference type="EMBL" id="RMW99803.1"/>
    </source>
</evidence>
<proteinExistence type="predicted"/>
<feature type="domain" description="SGNH hydrolase-type esterase" evidence="2">
    <location>
        <begin position="42"/>
        <end position="197"/>
    </location>
</feature>
<name>A0A3M6Q9E3_9BURK</name>
<dbReference type="InterPro" id="IPR051532">
    <property type="entry name" value="Ester_Hydrolysis_Enzymes"/>
</dbReference>
<dbReference type="InterPro" id="IPR036514">
    <property type="entry name" value="SGNH_hydro_sf"/>
</dbReference>
<dbReference type="Pfam" id="PF13472">
    <property type="entry name" value="Lipase_GDSL_2"/>
    <property type="match status" value="1"/>
</dbReference>
<dbReference type="EMBL" id="RDQL01000007">
    <property type="protein sequence ID" value="RMW99803.1"/>
    <property type="molecule type" value="Genomic_DNA"/>
</dbReference>
<protein>
    <submittedName>
        <fullName evidence="3">Arylesterase</fullName>
    </submittedName>
</protein>
<dbReference type="Gene3D" id="3.40.50.1110">
    <property type="entry name" value="SGNH hydrolase"/>
    <property type="match status" value="1"/>
</dbReference>
<dbReference type="PANTHER" id="PTHR30383:SF24">
    <property type="entry name" value="THIOESTERASE 1_PROTEASE 1_LYSOPHOSPHOLIPASE L1"/>
    <property type="match status" value="1"/>
</dbReference>
<keyword evidence="4" id="KW-1185">Reference proteome</keyword>
<feature type="chain" id="PRO_5018166424" evidence="1">
    <location>
        <begin position="25"/>
        <end position="214"/>
    </location>
</feature>
<comment type="caution">
    <text evidence="3">The sequence shown here is derived from an EMBL/GenBank/DDBJ whole genome shotgun (WGS) entry which is preliminary data.</text>
</comment>
<reference evidence="3 4" key="1">
    <citation type="submission" date="2018-10" db="EMBL/GenBank/DDBJ databases">
        <title>Comamonadaceae CDC group NO-1 genome sequencing and assembly.</title>
        <authorList>
            <person name="Bernier A.-M."/>
            <person name="Bernard K."/>
        </authorList>
    </citation>
    <scope>NUCLEOTIDE SEQUENCE [LARGE SCALE GENOMIC DNA]</scope>
    <source>
        <strain evidence="3 4">NML161473</strain>
    </source>
</reference>
<keyword evidence="1" id="KW-0732">Signal</keyword>
<feature type="signal peptide" evidence="1">
    <location>
        <begin position="1"/>
        <end position="24"/>
    </location>
</feature>